<dbReference type="Gene3D" id="1.10.10.10">
    <property type="entry name" value="Winged helix-like DNA-binding domain superfamily/Winged helix DNA-binding domain"/>
    <property type="match status" value="1"/>
</dbReference>
<dbReference type="InterPro" id="IPR010910">
    <property type="entry name" value="Nitrate/nitrite_sensing_bac"/>
</dbReference>
<keyword evidence="1" id="KW-0175">Coiled coil</keyword>
<dbReference type="InterPro" id="IPR013587">
    <property type="entry name" value="Nitrate/nitrite_sensing"/>
</dbReference>
<evidence type="ECO:0000313" key="5">
    <source>
        <dbReference type="Proteomes" id="UP001212602"/>
    </source>
</evidence>
<evidence type="ECO:0000313" key="4">
    <source>
        <dbReference type="EMBL" id="MDA7415053.1"/>
    </source>
</evidence>
<feature type="domain" description="NIT" evidence="2">
    <location>
        <begin position="30"/>
        <end position="285"/>
    </location>
</feature>
<dbReference type="GO" id="GO:0003723">
    <property type="term" value="F:RNA binding"/>
    <property type="evidence" value="ECO:0007669"/>
    <property type="project" value="InterPro"/>
</dbReference>
<dbReference type="PROSITE" id="PS50906">
    <property type="entry name" value="NIT"/>
    <property type="match status" value="1"/>
</dbReference>
<dbReference type="Pfam" id="PF03861">
    <property type="entry name" value="ANTAR"/>
    <property type="match status" value="1"/>
</dbReference>
<evidence type="ECO:0000259" key="3">
    <source>
        <dbReference type="PROSITE" id="PS50921"/>
    </source>
</evidence>
<dbReference type="InterPro" id="IPR011006">
    <property type="entry name" value="CheY-like_superfamily"/>
</dbReference>
<feature type="domain" description="ANTAR" evidence="3">
    <location>
        <begin position="346"/>
        <end position="407"/>
    </location>
</feature>
<dbReference type="Proteomes" id="UP001212602">
    <property type="component" value="Unassembled WGS sequence"/>
</dbReference>
<accession>A0AAE3N541</accession>
<proteinExistence type="predicted"/>
<dbReference type="InterPro" id="IPR005561">
    <property type="entry name" value="ANTAR"/>
</dbReference>
<evidence type="ECO:0000256" key="1">
    <source>
        <dbReference type="SAM" id="Coils"/>
    </source>
</evidence>
<dbReference type="PROSITE" id="PS50921">
    <property type="entry name" value="ANTAR"/>
    <property type="match status" value="1"/>
</dbReference>
<dbReference type="RefSeq" id="WP_271426320.1">
    <property type="nucleotide sequence ID" value="NZ_JAQIPB010000001.1"/>
</dbReference>
<dbReference type="SUPFAM" id="SSF52172">
    <property type="entry name" value="CheY-like"/>
    <property type="match status" value="1"/>
</dbReference>
<dbReference type="EMBL" id="JAQIPB010000001">
    <property type="protein sequence ID" value="MDA7415053.1"/>
    <property type="molecule type" value="Genomic_DNA"/>
</dbReference>
<sequence length="419" mass="46426">MTNSLGFLLAARRCEIDELDQLARTSELVSTIGRLVHALQRERGLSNVFLGSGGRRYAAERQAQVAESLQREAQVRAALDPLVNDPRRLAGGARLFPRVAYALQGLDALPALRQRVQSLALSPEMAMAAFVRLLSALLAVVFEAADGATDPDISRWLVALFNFMQGKEFAGQERAFGVAAFLRGGNDDVQRQHWLHLIESQERCFRVFRDFSNEALRARWHAGASAVQLAELERLRRIGCTSPAGTVLDANLGPQWFEACTQRIDAMQAVEDALAEELRALCGRKVAQARAELQRDEALKMGNSVQSGHFFAEAPSAEPAALPGTGYGRQLEHSVLQLVQEQSQRLQAMNDELQQVRATLNERKVVERAKGLLMAHRHLSEEEAHKMLRQTAMNQNRRLVDVAESVLAMADFLPRGAPH</sequence>
<keyword evidence="5" id="KW-1185">Reference proteome</keyword>
<organism evidence="4 5">
    <name type="scientific">Xenophilus arseniciresistens</name>
    <dbReference type="NCBI Taxonomy" id="1283306"/>
    <lineage>
        <taxon>Bacteria</taxon>
        <taxon>Pseudomonadati</taxon>
        <taxon>Pseudomonadota</taxon>
        <taxon>Betaproteobacteria</taxon>
        <taxon>Burkholderiales</taxon>
        <taxon>Comamonadaceae</taxon>
        <taxon>Xenophilus</taxon>
    </lineage>
</organism>
<dbReference type="SMART" id="SM01012">
    <property type="entry name" value="ANTAR"/>
    <property type="match status" value="1"/>
</dbReference>
<dbReference type="InterPro" id="IPR036388">
    <property type="entry name" value="WH-like_DNA-bd_sf"/>
</dbReference>
<comment type="caution">
    <text evidence="4">The sequence shown here is derived from an EMBL/GenBank/DDBJ whole genome shotgun (WGS) entry which is preliminary data.</text>
</comment>
<dbReference type="Pfam" id="PF08376">
    <property type="entry name" value="NIT"/>
    <property type="match status" value="1"/>
</dbReference>
<protein>
    <submittedName>
        <fullName evidence="4">Nitrate- and nitrite sensing domain-containing protein</fullName>
    </submittedName>
</protein>
<gene>
    <name evidence="4" type="ORF">PGB34_01630</name>
</gene>
<evidence type="ECO:0000259" key="2">
    <source>
        <dbReference type="PROSITE" id="PS50906"/>
    </source>
</evidence>
<feature type="coiled-coil region" evidence="1">
    <location>
        <begin position="336"/>
        <end position="363"/>
    </location>
</feature>
<dbReference type="AlphaFoldDB" id="A0AAE3N541"/>
<reference evidence="4" key="1">
    <citation type="submission" date="2023-01" db="EMBL/GenBank/DDBJ databases">
        <title>Xenophilus mangrovi sp. nov., isolated from soil of Mangrove nature reserve.</title>
        <authorList>
            <person name="Xu S."/>
            <person name="Liu Z."/>
            <person name="Xu Y."/>
        </authorList>
    </citation>
    <scope>NUCLEOTIDE SEQUENCE</scope>
    <source>
        <strain evidence="4">YW8</strain>
    </source>
</reference>
<name>A0AAE3N541_9BURK</name>